<dbReference type="AlphaFoldDB" id="A0A0C3CV93"/>
<dbReference type="HOGENOM" id="CLU_1579444_0_0_1"/>
<sequence length="169" mass="19389">MLPFDNSSVLLQFQTLGRRHLCALPLGKEEIARKIPNPSRRSNSVSQSTADYGTPKGVRVCVLRGSLCHCRPWWDSAEFPGFVRYWSCHKRMNHGDDLSVHYTDTKPRPQFMDRESAEPSVLLEPQRIFSFCVVSSDRLFFQSLPRSRPHSHCQVRLACWDRAGQLSNA</sequence>
<keyword evidence="2" id="KW-1185">Reference proteome</keyword>
<protein>
    <submittedName>
        <fullName evidence="1">Uncharacterized protein</fullName>
    </submittedName>
</protein>
<organism evidence="1 2">
    <name type="scientific">Scleroderma citrinum Foug A</name>
    <dbReference type="NCBI Taxonomy" id="1036808"/>
    <lineage>
        <taxon>Eukaryota</taxon>
        <taxon>Fungi</taxon>
        <taxon>Dikarya</taxon>
        <taxon>Basidiomycota</taxon>
        <taxon>Agaricomycotina</taxon>
        <taxon>Agaricomycetes</taxon>
        <taxon>Agaricomycetidae</taxon>
        <taxon>Boletales</taxon>
        <taxon>Sclerodermatineae</taxon>
        <taxon>Sclerodermataceae</taxon>
        <taxon>Scleroderma</taxon>
    </lineage>
</organism>
<dbReference type="Proteomes" id="UP000053989">
    <property type="component" value="Unassembled WGS sequence"/>
</dbReference>
<accession>A0A0C3CV93</accession>
<evidence type="ECO:0000313" key="1">
    <source>
        <dbReference type="EMBL" id="KIM52490.1"/>
    </source>
</evidence>
<evidence type="ECO:0000313" key="2">
    <source>
        <dbReference type="Proteomes" id="UP000053989"/>
    </source>
</evidence>
<reference evidence="2" key="2">
    <citation type="submission" date="2015-01" db="EMBL/GenBank/DDBJ databases">
        <title>Evolutionary Origins and Diversification of the Mycorrhizal Mutualists.</title>
        <authorList>
            <consortium name="DOE Joint Genome Institute"/>
            <consortium name="Mycorrhizal Genomics Consortium"/>
            <person name="Kohler A."/>
            <person name="Kuo A."/>
            <person name="Nagy L.G."/>
            <person name="Floudas D."/>
            <person name="Copeland A."/>
            <person name="Barry K.W."/>
            <person name="Cichocki N."/>
            <person name="Veneault-Fourrey C."/>
            <person name="LaButti K."/>
            <person name="Lindquist E.A."/>
            <person name="Lipzen A."/>
            <person name="Lundell T."/>
            <person name="Morin E."/>
            <person name="Murat C."/>
            <person name="Riley R."/>
            <person name="Ohm R."/>
            <person name="Sun H."/>
            <person name="Tunlid A."/>
            <person name="Henrissat B."/>
            <person name="Grigoriev I.V."/>
            <person name="Hibbett D.S."/>
            <person name="Martin F."/>
        </authorList>
    </citation>
    <scope>NUCLEOTIDE SEQUENCE [LARGE SCALE GENOMIC DNA]</scope>
    <source>
        <strain evidence="2">Foug A</strain>
    </source>
</reference>
<proteinExistence type="predicted"/>
<dbReference type="InParanoid" id="A0A0C3CV93"/>
<name>A0A0C3CV93_9AGAM</name>
<reference evidence="1 2" key="1">
    <citation type="submission" date="2014-04" db="EMBL/GenBank/DDBJ databases">
        <authorList>
            <consortium name="DOE Joint Genome Institute"/>
            <person name="Kuo A."/>
            <person name="Kohler A."/>
            <person name="Nagy L.G."/>
            <person name="Floudas D."/>
            <person name="Copeland A."/>
            <person name="Barry K.W."/>
            <person name="Cichocki N."/>
            <person name="Veneault-Fourrey C."/>
            <person name="LaButti K."/>
            <person name="Lindquist E.A."/>
            <person name="Lipzen A."/>
            <person name="Lundell T."/>
            <person name="Morin E."/>
            <person name="Murat C."/>
            <person name="Sun H."/>
            <person name="Tunlid A."/>
            <person name="Henrissat B."/>
            <person name="Grigoriev I.V."/>
            <person name="Hibbett D.S."/>
            <person name="Martin F."/>
            <person name="Nordberg H.P."/>
            <person name="Cantor M.N."/>
            <person name="Hua S.X."/>
        </authorList>
    </citation>
    <scope>NUCLEOTIDE SEQUENCE [LARGE SCALE GENOMIC DNA]</scope>
    <source>
        <strain evidence="1 2">Foug A</strain>
    </source>
</reference>
<dbReference type="EMBL" id="KN822209">
    <property type="protein sequence ID" value="KIM52490.1"/>
    <property type="molecule type" value="Genomic_DNA"/>
</dbReference>
<gene>
    <name evidence="1" type="ORF">SCLCIDRAFT_552378</name>
</gene>